<keyword evidence="4 12" id="KW-1003">Cell membrane</keyword>
<name>A0A841H475_9BACT</name>
<dbReference type="InterPro" id="IPR053952">
    <property type="entry name" value="K_trans_C"/>
</dbReference>
<evidence type="ECO:0000256" key="11">
    <source>
        <dbReference type="ARBA" id="ARBA00023136"/>
    </source>
</evidence>
<keyword evidence="16" id="KW-1185">Reference proteome</keyword>
<keyword evidence="7 12" id="KW-0769">Symport</keyword>
<evidence type="ECO:0000313" key="16">
    <source>
        <dbReference type="Proteomes" id="UP000582837"/>
    </source>
</evidence>
<dbReference type="Pfam" id="PF22776">
    <property type="entry name" value="K_trans_C"/>
    <property type="match status" value="1"/>
</dbReference>
<evidence type="ECO:0000256" key="2">
    <source>
        <dbReference type="ARBA" id="ARBA00007019"/>
    </source>
</evidence>
<reference evidence="15 16" key="1">
    <citation type="submission" date="2020-08" db="EMBL/GenBank/DDBJ databases">
        <title>Genomic Encyclopedia of Type Strains, Phase IV (KMG-IV): sequencing the most valuable type-strain genomes for metagenomic binning, comparative biology and taxonomic classification.</title>
        <authorList>
            <person name="Goeker M."/>
        </authorList>
    </citation>
    <scope>NUCLEOTIDE SEQUENCE [LARGE SCALE GENOMIC DNA]</scope>
    <source>
        <strain evidence="15 16">DSM 29007</strain>
    </source>
</reference>
<keyword evidence="5 12" id="KW-0633">Potassium transport</keyword>
<keyword evidence="10 12" id="KW-0406">Ion transport</keyword>
<comment type="caution">
    <text evidence="15">The sequence shown here is derived from an EMBL/GenBank/DDBJ whole genome shotgun (WGS) entry which is preliminary data.</text>
</comment>
<dbReference type="GO" id="GO:0015079">
    <property type="term" value="F:potassium ion transmembrane transporter activity"/>
    <property type="evidence" value="ECO:0007669"/>
    <property type="project" value="UniProtKB-UniRule"/>
</dbReference>
<feature type="transmembrane region" description="Helical" evidence="12">
    <location>
        <begin position="345"/>
        <end position="365"/>
    </location>
</feature>
<feature type="transmembrane region" description="Helical" evidence="12">
    <location>
        <begin position="12"/>
        <end position="35"/>
    </location>
</feature>
<evidence type="ECO:0000256" key="12">
    <source>
        <dbReference type="HAMAP-Rule" id="MF_01522"/>
    </source>
</evidence>
<dbReference type="RefSeq" id="WP_205761639.1">
    <property type="nucleotide sequence ID" value="NZ_JABDTL010000001.1"/>
</dbReference>
<evidence type="ECO:0000256" key="1">
    <source>
        <dbReference type="ARBA" id="ARBA00004141"/>
    </source>
</evidence>
<sequence>MSESHHPEPSGRYFYVLALTALGVVYGDIGTSPIYAIREALGEHYGLSPSRDNVLGVLSLIFWALVIVISIKYLLFVMRADNRGEGGMIALTALVAPPRRMRVGSRRWTLVLVGLFGASLLYGDSMITPAISVLSAVEGLEVATPLFRPYILPITITILVGLFAVQSRGTAGIGRVFGPVTLLWFATLGALGLNQVVRRPEVFLALNPVHGAEFFIRNGWPGFLVLGSVFLVVTGGEALYADMGHFGKKPIQVTWFFIVLPCLFLNYFGQGALIIGDPKAIEHPFFLMAPKWALYPLVGLTTMATVIASQAVISGAFSLTRQAVQLGYLPRLRIEHTSERQIGQIYIPSINWLLMLACIGLVLGFRTSSNLAAAYGVAVTTDMVFTTILFAFVARDKFGWSMWRVVALAAAFLFVDLGFWGANLVKIPHGGWFPLVIAAVFFTAFTTWKKGRQILADRMQHNVLPIDLFMADLNESTYVRVPGTAVYMYGNAAGTPPALLHNLMHNKVLHERVVLLTVETEEIPVVDAGDRVTVKEIGNGVFRVGLRYGFKEDPDIPQALALVNRPDLPLKTMSTSYFLGRETLIASRTPGMAIWREKLFSVMSRNARPATAYFGLPPNRVVELGAQIEL</sequence>
<evidence type="ECO:0000256" key="8">
    <source>
        <dbReference type="ARBA" id="ARBA00022958"/>
    </source>
</evidence>
<feature type="transmembrane region" description="Helical" evidence="12">
    <location>
        <begin position="295"/>
        <end position="324"/>
    </location>
</feature>
<evidence type="ECO:0000256" key="6">
    <source>
        <dbReference type="ARBA" id="ARBA00022692"/>
    </source>
</evidence>
<feature type="transmembrane region" description="Helical" evidence="12">
    <location>
        <begin position="431"/>
        <end position="448"/>
    </location>
</feature>
<evidence type="ECO:0000259" key="13">
    <source>
        <dbReference type="Pfam" id="PF02705"/>
    </source>
</evidence>
<feature type="transmembrane region" description="Helical" evidence="12">
    <location>
        <begin position="253"/>
        <end position="275"/>
    </location>
</feature>
<keyword evidence="11 12" id="KW-0472">Membrane</keyword>
<dbReference type="Proteomes" id="UP000582837">
    <property type="component" value="Unassembled WGS sequence"/>
</dbReference>
<proteinExistence type="inferred from homology"/>
<evidence type="ECO:0000256" key="4">
    <source>
        <dbReference type="ARBA" id="ARBA00022475"/>
    </source>
</evidence>
<feature type="transmembrane region" description="Helical" evidence="12">
    <location>
        <begin position="177"/>
        <end position="197"/>
    </location>
</feature>
<protein>
    <recommendedName>
        <fullName evidence="12">Probable potassium transport system protein Kup</fullName>
    </recommendedName>
</protein>
<dbReference type="HAMAP" id="MF_01522">
    <property type="entry name" value="Kup"/>
    <property type="match status" value="1"/>
</dbReference>
<comment type="similarity">
    <text evidence="2 12">Belongs to the HAK/KUP transporter (TC 2.A.72) family.</text>
</comment>
<keyword evidence="8 12" id="KW-0630">Potassium</keyword>
<evidence type="ECO:0000256" key="10">
    <source>
        <dbReference type="ARBA" id="ARBA00023065"/>
    </source>
</evidence>
<dbReference type="GO" id="GO:0005886">
    <property type="term" value="C:plasma membrane"/>
    <property type="evidence" value="ECO:0007669"/>
    <property type="project" value="UniProtKB-SubCell"/>
</dbReference>
<gene>
    <name evidence="12" type="primary">kup</name>
    <name evidence="15" type="ORF">HNQ61_004458</name>
</gene>
<feature type="transmembrane region" description="Helical" evidence="12">
    <location>
        <begin position="220"/>
        <end position="241"/>
    </location>
</feature>
<evidence type="ECO:0000256" key="3">
    <source>
        <dbReference type="ARBA" id="ARBA00022448"/>
    </source>
</evidence>
<feature type="transmembrane region" description="Helical" evidence="12">
    <location>
        <begin position="108"/>
        <end position="127"/>
    </location>
</feature>
<feature type="transmembrane region" description="Helical" evidence="12">
    <location>
        <begin position="405"/>
        <end position="425"/>
    </location>
</feature>
<organism evidence="15 16">
    <name type="scientific">Longimicrobium terrae</name>
    <dbReference type="NCBI Taxonomy" id="1639882"/>
    <lineage>
        <taxon>Bacteria</taxon>
        <taxon>Pseudomonadati</taxon>
        <taxon>Gemmatimonadota</taxon>
        <taxon>Longimicrobiia</taxon>
        <taxon>Longimicrobiales</taxon>
        <taxon>Longimicrobiaceae</taxon>
        <taxon>Longimicrobium</taxon>
    </lineage>
</organism>
<comment type="subcellular location">
    <subcellularLocation>
        <location evidence="12">Cell membrane</location>
        <topology evidence="12">Multi-pass membrane protein</topology>
    </subcellularLocation>
    <subcellularLocation>
        <location evidence="1">Membrane</location>
        <topology evidence="1">Multi-pass membrane protein</topology>
    </subcellularLocation>
</comment>
<accession>A0A841H475</accession>
<feature type="transmembrane region" description="Helical" evidence="12">
    <location>
        <begin position="55"/>
        <end position="75"/>
    </location>
</feature>
<dbReference type="EMBL" id="JACHIA010000018">
    <property type="protein sequence ID" value="MBB6072794.1"/>
    <property type="molecule type" value="Genomic_DNA"/>
</dbReference>
<dbReference type="PANTHER" id="PTHR30540">
    <property type="entry name" value="OSMOTIC STRESS POTASSIUM TRANSPORTER"/>
    <property type="match status" value="1"/>
</dbReference>
<evidence type="ECO:0000256" key="7">
    <source>
        <dbReference type="ARBA" id="ARBA00022847"/>
    </source>
</evidence>
<dbReference type="InterPro" id="IPR003855">
    <property type="entry name" value="K+_transporter"/>
</dbReference>
<feature type="transmembrane region" description="Helical" evidence="12">
    <location>
        <begin position="147"/>
        <end position="165"/>
    </location>
</feature>
<keyword evidence="9 12" id="KW-1133">Transmembrane helix</keyword>
<dbReference type="PANTHER" id="PTHR30540:SF79">
    <property type="entry name" value="LOW AFFINITY POTASSIUM TRANSPORT SYSTEM PROTEIN KUP"/>
    <property type="match status" value="1"/>
</dbReference>
<comment type="catalytic activity">
    <reaction evidence="12">
        <text>K(+)(in) + H(+)(in) = K(+)(out) + H(+)(out)</text>
        <dbReference type="Rhea" id="RHEA:28490"/>
        <dbReference type="ChEBI" id="CHEBI:15378"/>
        <dbReference type="ChEBI" id="CHEBI:29103"/>
    </reaction>
</comment>
<evidence type="ECO:0000256" key="9">
    <source>
        <dbReference type="ARBA" id="ARBA00022989"/>
    </source>
</evidence>
<dbReference type="InterPro" id="IPR023051">
    <property type="entry name" value="Kup"/>
</dbReference>
<evidence type="ECO:0000313" key="15">
    <source>
        <dbReference type="EMBL" id="MBB6072794.1"/>
    </source>
</evidence>
<evidence type="ECO:0000256" key="5">
    <source>
        <dbReference type="ARBA" id="ARBA00022538"/>
    </source>
</evidence>
<keyword evidence="3 12" id="KW-0813">Transport</keyword>
<dbReference type="InterPro" id="IPR053951">
    <property type="entry name" value="K_trans_N"/>
</dbReference>
<dbReference type="AlphaFoldDB" id="A0A841H475"/>
<comment type="function">
    <text evidence="12">Transport of potassium into the cell. Likely operates as a K(+):H(+) symporter.</text>
</comment>
<feature type="domain" description="K+ potassium transporter C-terminal" evidence="14">
    <location>
        <begin position="482"/>
        <end position="630"/>
    </location>
</feature>
<dbReference type="Pfam" id="PF02705">
    <property type="entry name" value="K_trans"/>
    <property type="match status" value="1"/>
</dbReference>
<feature type="domain" description="K+ potassium transporter integral membrane" evidence="13">
    <location>
        <begin position="17"/>
        <end position="470"/>
    </location>
</feature>
<feature type="transmembrane region" description="Helical" evidence="12">
    <location>
        <begin position="371"/>
        <end position="393"/>
    </location>
</feature>
<evidence type="ECO:0000259" key="14">
    <source>
        <dbReference type="Pfam" id="PF22776"/>
    </source>
</evidence>
<dbReference type="GO" id="GO:0015293">
    <property type="term" value="F:symporter activity"/>
    <property type="evidence" value="ECO:0007669"/>
    <property type="project" value="UniProtKB-UniRule"/>
</dbReference>
<keyword evidence="6 12" id="KW-0812">Transmembrane</keyword>